<keyword evidence="1" id="KW-1133">Transmembrane helix</keyword>
<feature type="transmembrane region" description="Helical" evidence="1">
    <location>
        <begin position="6"/>
        <end position="26"/>
    </location>
</feature>
<dbReference type="Pfam" id="PF19443">
    <property type="entry name" value="DAHL"/>
    <property type="match status" value="1"/>
</dbReference>
<evidence type="ECO:0000256" key="1">
    <source>
        <dbReference type="SAM" id="Phobius"/>
    </source>
</evidence>
<dbReference type="PANTHER" id="PTHR43081">
    <property type="entry name" value="ADENYLATE CYCLASE, TERMINAL-DIFFERENTIATION SPECIFIC-RELATED"/>
    <property type="match status" value="1"/>
</dbReference>
<organism evidence="3 4">
    <name type="scientific">Arenicella xantha</name>
    <dbReference type="NCBI Taxonomy" id="644221"/>
    <lineage>
        <taxon>Bacteria</taxon>
        <taxon>Pseudomonadati</taxon>
        <taxon>Pseudomonadota</taxon>
        <taxon>Gammaproteobacteria</taxon>
        <taxon>Arenicellales</taxon>
        <taxon>Arenicellaceae</taxon>
        <taxon>Arenicella</taxon>
    </lineage>
</organism>
<evidence type="ECO:0000313" key="4">
    <source>
        <dbReference type="Proteomes" id="UP000253083"/>
    </source>
</evidence>
<dbReference type="Gene3D" id="3.30.450.40">
    <property type="match status" value="1"/>
</dbReference>
<dbReference type="InParanoid" id="A0A395JN28"/>
<protein>
    <submittedName>
        <fullName evidence="3">Class 3 adenylate cyclase</fullName>
    </submittedName>
</protein>
<dbReference type="SMART" id="SM00065">
    <property type="entry name" value="GAF"/>
    <property type="match status" value="1"/>
</dbReference>
<keyword evidence="4" id="KW-1185">Reference proteome</keyword>
<dbReference type="Pfam" id="PF01590">
    <property type="entry name" value="GAF"/>
    <property type="match status" value="1"/>
</dbReference>
<feature type="transmembrane region" description="Helical" evidence="1">
    <location>
        <begin position="264"/>
        <end position="285"/>
    </location>
</feature>
<evidence type="ECO:0000313" key="3">
    <source>
        <dbReference type="EMBL" id="RBP51217.1"/>
    </source>
</evidence>
<dbReference type="PANTHER" id="PTHR43081:SF1">
    <property type="entry name" value="ADENYLATE CYCLASE, TERMINAL-DIFFERENTIATION SPECIFIC"/>
    <property type="match status" value="1"/>
</dbReference>
<reference evidence="3 4" key="1">
    <citation type="submission" date="2018-06" db="EMBL/GenBank/DDBJ databases">
        <title>Genomic Encyclopedia of Type Strains, Phase IV (KMG-IV): sequencing the most valuable type-strain genomes for metagenomic binning, comparative biology and taxonomic classification.</title>
        <authorList>
            <person name="Goeker M."/>
        </authorList>
    </citation>
    <scope>NUCLEOTIDE SEQUENCE [LARGE SCALE GENOMIC DNA]</scope>
    <source>
        <strain evidence="3 4">DSM 24032</strain>
    </source>
</reference>
<dbReference type="Gene3D" id="3.30.70.1230">
    <property type="entry name" value="Nucleotide cyclase"/>
    <property type="match status" value="1"/>
</dbReference>
<dbReference type="InterPro" id="IPR029787">
    <property type="entry name" value="Nucleotide_cyclase"/>
</dbReference>
<name>A0A395JN28_9GAMM</name>
<dbReference type="GO" id="GO:0004016">
    <property type="term" value="F:adenylate cyclase activity"/>
    <property type="evidence" value="ECO:0007669"/>
    <property type="project" value="UniProtKB-ARBA"/>
</dbReference>
<dbReference type="GO" id="GO:0009190">
    <property type="term" value="P:cyclic nucleotide biosynthetic process"/>
    <property type="evidence" value="ECO:0007669"/>
    <property type="project" value="InterPro"/>
</dbReference>
<dbReference type="InterPro" id="IPR001054">
    <property type="entry name" value="A/G_cyclase"/>
</dbReference>
<dbReference type="PROSITE" id="PS50125">
    <property type="entry name" value="GUANYLATE_CYCLASE_2"/>
    <property type="match status" value="1"/>
</dbReference>
<dbReference type="SUPFAM" id="SSF55781">
    <property type="entry name" value="GAF domain-like"/>
    <property type="match status" value="1"/>
</dbReference>
<dbReference type="AlphaFoldDB" id="A0A395JN28"/>
<dbReference type="SUPFAM" id="SSF55073">
    <property type="entry name" value="Nucleotide cyclase"/>
    <property type="match status" value="1"/>
</dbReference>
<dbReference type="Proteomes" id="UP000253083">
    <property type="component" value="Unassembled WGS sequence"/>
</dbReference>
<dbReference type="OrthoDB" id="9806704at2"/>
<dbReference type="EMBL" id="QNRT01000002">
    <property type="protein sequence ID" value="RBP51217.1"/>
    <property type="molecule type" value="Genomic_DNA"/>
</dbReference>
<proteinExistence type="predicted"/>
<dbReference type="Pfam" id="PF00211">
    <property type="entry name" value="Guanylate_cyc"/>
    <property type="match status" value="1"/>
</dbReference>
<dbReference type="RefSeq" id="WP_113954001.1">
    <property type="nucleotide sequence ID" value="NZ_QNRT01000002.1"/>
</dbReference>
<accession>A0A395JN28</accession>
<gene>
    <name evidence="3" type="ORF">DFR28_102636</name>
</gene>
<keyword evidence="1" id="KW-0812">Transmembrane</keyword>
<dbReference type="CDD" id="cd07302">
    <property type="entry name" value="CHD"/>
    <property type="match status" value="1"/>
</dbReference>
<dbReference type="InterPro" id="IPR045812">
    <property type="entry name" value="DAHL"/>
</dbReference>
<comment type="caution">
    <text evidence="3">The sequence shown here is derived from an EMBL/GenBank/DDBJ whole genome shotgun (WGS) entry which is preliminary data.</text>
</comment>
<sequence>MSSRSEYYIACVVICVSVVLMALFFWKSGAIDDTREHQRYIESIRHLQASDAILDQHLLRLRNGSATSVDNVNQELAAINRLNAIIARPPEYIAPKGHAILMDILANYREVMERKKLLIERFMAENANLKTSIVYYPILSQELIDSLNEIEQGKPITEKIQVLLRDILLFNLDTNPALGLSIRNQIGRLDAAGQTYLTDINETSLHSISGIEDLSLQGQTILRVKPGVDSLIGELMSIPITVELESFANEYHRWYSYALDRAKFYRLCLYFMVVLIVLTISWLIIRSLNIRIRQATKSIEEQRDQLVVQLDERKALSEVAMAVSSVGNVDTVLDTILQKSREVVHAEASSILLLDKEHNDLYFHAVKGTVSESLKGIRIALGQGLAGHVAQTGKTEVVADPYNDPRFNKQVDIETGFVTRSILTTPLINKDEIIGVLQLVNRQELDSFDENDILLIESFAVQAGIAIENSRLYSDIKNYADELKVSLDNERTLRVQKQKMGAYIPKEVVDQISRSHEEKIALGGKVVRATILFSDIVGFTRLSERLEPEKVVDFLNLYMTAMSDIIEQEGGIVDKFIGDGIMAVFTDNEAEHAMSAVRAGVRMQEAVDNEREKWGSIAADLAKVEIRIGMNSGRVISGNVGSEQRMDYTVIGDNVNVAARIEQACNPGEVLISLSTYEDVKLRVKSTEMEPIQVKNRDQAVLTYSIHSLLA</sequence>
<keyword evidence="1" id="KW-0472">Membrane</keyword>
<feature type="domain" description="Guanylate cyclase" evidence="2">
    <location>
        <begin position="530"/>
        <end position="662"/>
    </location>
</feature>
<dbReference type="InterPro" id="IPR050697">
    <property type="entry name" value="Adenylyl/Guanylyl_Cyclase_3/4"/>
</dbReference>
<dbReference type="InterPro" id="IPR003018">
    <property type="entry name" value="GAF"/>
</dbReference>
<evidence type="ECO:0000259" key="2">
    <source>
        <dbReference type="PROSITE" id="PS50125"/>
    </source>
</evidence>
<dbReference type="SMART" id="SM00044">
    <property type="entry name" value="CYCc"/>
    <property type="match status" value="1"/>
</dbReference>
<dbReference type="InterPro" id="IPR029016">
    <property type="entry name" value="GAF-like_dom_sf"/>
</dbReference>
<dbReference type="GO" id="GO:0035556">
    <property type="term" value="P:intracellular signal transduction"/>
    <property type="evidence" value="ECO:0007669"/>
    <property type="project" value="InterPro"/>
</dbReference>